<keyword evidence="1 6" id="KW-0597">Phosphoprotein</keyword>
<feature type="modified residue" description="4-aspartylphosphate" evidence="6">
    <location>
        <position position="52"/>
    </location>
</feature>
<dbReference type="EMBL" id="JACHHY010000005">
    <property type="protein sequence ID" value="MBB5017757.1"/>
    <property type="molecule type" value="Genomic_DNA"/>
</dbReference>
<dbReference type="PROSITE" id="PS50110">
    <property type="entry name" value="RESPONSE_REGULATORY"/>
    <property type="match status" value="1"/>
</dbReference>
<evidence type="ECO:0000256" key="3">
    <source>
        <dbReference type="ARBA" id="ARBA00023015"/>
    </source>
</evidence>
<dbReference type="GO" id="GO:0006355">
    <property type="term" value="P:regulation of DNA-templated transcription"/>
    <property type="evidence" value="ECO:0007669"/>
    <property type="project" value="InterPro"/>
</dbReference>
<dbReference type="FunFam" id="3.40.50.2300:FF:000001">
    <property type="entry name" value="DNA-binding response regulator PhoB"/>
    <property type="match status" value="1"/>
</dbReference>
<evidence type="ECO:0000313" key="11">
    <source>
        <dbReference type="Proteomes" id="UP000575898"/>
    </source>
</evidence>
<feature type="DNA-binding region" description="OmpR/PhoB-type" evidence="7">
    <location>
        <begin position="121"/>
        <end position="220"/>
    </location>
</feature>
<proteinExistence type="predicted"/>
<dbReference type="Gene3D" id="6.10.250.690">
    <property type="match status" value="1"/>
</dbReference>
<keyword evidence="11" id="KW-1185">Reference proteome</keyword>
<evidence type="ECO:0000313" key="10">
    <source>
        <dbReference type="EMBL" id="MBB5017757.1"/>
    </source>
</evidence>
<dbReference type="InterPro" id="IPR039420">
    <property type="entry name" value="WalR-like"/>
</dbReference>
<gene>
    <name evidence="10" type="ORF">HNQ59_001027</name>
</gene>
<dbReference type="Pfam" id="PF00072">
    <property type="entry name" value="Response_reg"/>
    <property type="match status" value="1"/>
</dbReference>
<feature type="domain" description="Response regulatory" evidence="8">
    <location>
        <begin position="3"/>
        <end position="116"/>
    </location>
</feature>
<protein>
    <submittedName>
        <fullName evidence="10">Two-component system response regulator BaeR</fullName>
    </submittedName>
</protein>
<evidence type="ECO:0000256" key="7">
    <source>
        <dbReference type="PROSITE-ProRule" id="PRU01091"/>
    </source>
</evidence>
<organism evidence="10 11">
    <name type="scientific">Chitinivorax tropicus</name>
    <dbReference type="NCBI Taxonomy" id="714531"/>
    <lineage>
        <taxon>Bacteria</taxon>
        <taxon>Pseudomonadati</taxon>
        <taxon>Pseudomonadota</taxon>
        <taxon>Betaproteobacteria</taxon>
        <taxon>Chitinivorax</taxon>
    </lineage>
</organism>
<dbReference type="SMART" id="SM00862">
    <property type="entry name" value="Trans_reg_C"/>
    <property type="match status" value="1"/>
</dbReference>
<dbReference type="Gene3D" id="3.40.50.2300">
    <property type="match status" value="1"/>
</dbReference>
<dbReference type="InterPro" id="IPR001789">
    <property type="entry name" value="Sig_transdc_resp-reg_receiver"/>
</dbReference>
<dbReference type="Gene3D" id="1.10.10.10">
    <property type="entry name" value="Winged helix-like DNA-binding domain superfamily/Winged helix DNA-binding domain"/>
    <property type="match status" value="1"/>
</dbReference>
<dbReference type="CDD" id="cd00383">
    <property type="entry name" value="trans_reg_C"/>
    <property type="match status" value="1"/>
</dbReference>
<evidence type="ECO:0000259" key="8">
    <source>
        <dbReference type="PROSITE" id="PS50110"/>
    </source>
</evidence>
<keyword evidence="4 7" id="KW-0238">DNA-binding</keyword>
<dbReference type="SUPFAM" id="SSF52172">
    <property type="entry name" value="CheY-like"/>
    <property type="match status" value="1"/>
</dbReference>
<name>A0A840MLJ2_9PROT</name>
<dbReference type="InterPro" id="IPR001867">
    <property type="entry name" value="OmpR/PhoB-type_DNA-bd"/>
</dbReference>
<dbReference type="PANTHER" id="PTHR48111">
    <property type="entry name" value="REGULATOR OF RPOS"/>
    <property type="match status" value="1"/>
</dbReference>
<dbReference type="InterPro" id="IPR016032">
    <property type="entry name" value="Sig_transdc_resp-reg_C-effctor"/>
</dbReference>
<evidence type="ECO:0000256" key="5">
    <source>
        <dbReference type="ARBA" id="ARBA00023163"/>
    </source>
</evidence>
<sequence length="225" mass="25350">MAKVLIVEDEVRLAGLMADFLREAGFEPTCLHDGAAVLSWVKAHQPDAILLDVMLPNVDGMTLCRTIRQSSDVPILMTTARVDEIDRLLGLELGADDYICKPYSLREATARVKAVLRRRMPGQPSPSPVQFADDRLQATLHGEALDLTVIEYKLLQLLAQTPGRIFSRDALMDRIYPDQRVVADRTIDSHVKKLRRKLAERWPDHDYIESVYGAGYRFNLPALKA</sequence>
<dbReference type="GO" id="GO:0032993">
    <property type="term" value="C:protein-DNA complex"/>
    <property type="evidence" value="ECO:0007669"/>
    <property type="project" value="TreeGrafter"/>
</dbReference>
<evidence type="ECO:0000256" key="6">
    <source>
        <dbReference type="PROSITE-ProRule" id="PRU00169"/>
    </source>
</evidence>
<dbReference type="SUPFAM" id="SSF46894">
    <property type="entry name" value="C-terminal effector domain of the bipartite response regulators"/>
    <property type="match status" value="1"/>
</dbReference>
<dbReference type="Pfam" id="PF00486">
    <property type="entry name" value="Trans_reg_C"/>
    <property type="match status" value="1"/>
</dbReference>
<dbReference type="PANTHER" id="PTHR48111:SF59">
    <property type="entry name" value="TRANSCRIPTIONAL REGULATORY PROTEIN BAER"/>
    <property type="match status" value="1"/>
</dbReference>
<keyword evidence="3" id="KW-0805">Transcription regulation</keyword>
<keyword evidence="5" id="KW-0804">Transcription</keyword>
<feature type="domain" description="OmpR/PhoB-type" evidence="9">
    <location>
        <begin position="121"/>
        <end position="220"/>
    </location>
</feature>
<dbReference type="RefSeq" id="WP_184036067.1">
    <property type="nucleotide sequence ID" value="NZ_JACHHY010000005.1"/>
</dbReference>
<evidence type="ECO:0000256" key="1">
    <source>
        <dbReference type="ARBA" id="ARBA00022553"/>
    </source>
</evidence>
<dbReference type="GO" id="GO:0000976">
    <property type="term" value="F:transcription cis-regulatory region binding"/>
    <property type="evidence" value="ECO:0007669"/>
    <property type="project" value="TreeGrafter"/>
</dbReference>
<dbReference type="InterPro" id="IPR036388">
    <property type="entry name" value="WH-like_DNA-bd_sf"/>
</dbReference>
<dbReference type="GO" id="GO:0005829">
    <property type="term" value="C:cytosol"/>
    <property type="evidence" value="ECO:0007669"/>
    <property type="project" value="TreeGrafter"/>
</dbReference>
<dbReference type="SMART" id="SM00448">
    <property type="entry name" value="REC"/>
    <property type="match status" value="1"/>
</dbReference>
<comment type="caution">
    <text evidence="10">The sequence shown here is derived from an EMBL/GenBank/DDBJ whole genome shotgun (WGS) entry which is preliminary data.</text>
</comment>
<reference evidence="10 11" key="1">
    <citation type="submission" date="2020-08" db="EMBL/GenBank/DDBJ databases">
        <title>Genomic Encyclopedia of Type Strains, Phase IV (KMG-IV): sequencing the most valuable type-strain genomes for metagenomic binning, comparative biology and taxonomic classification.</title>
        <authorList>
            <person name="Goeker M."/>
        </authorList>
    </citation>
    <scope>NUCLEOTIDE SEQUENCE [LARGE SCALE GENOMIC DNA]</scope>
    <source>
        <strain evidence="10 11">DSM 27165</strain>
    </source>
</reference>
<keyword evidence="2" id="KW-0902">Two-component regulatory system</keyword>
<dbReference type="AlphaFoldDB" id="A0A840MLJ2"/>
<dbReference type="GO" id="GO:0000156">
    <property type="term" value="F:phosphorelay response regulator activity"/>
    <property type="evidence" value="ECO:0007669"/>
    <property type="project" value="TreeGrafter"/>
</dbReference>
<dbReference type="PROSITE" id="PS51755">
    <property type="entry name" value="OMPR_PHOB"/>
    <property type="match status" value="1"/>
</dbReference>
<dbReference type="InterPro" id="IPR011006">
    <property type="entry name" value="CheY-like_superfamily"/>
</dbReference>
<evidence type="ECO:0000259" key="9">
    <source>
        <dbReference type="PROSITE" id="PS51755"/>
    </source>
</evidence>
<accession>A0A840MLJ2</accession>
<evidence type="ECO:0000256" key="2">
    <source>
        <dbReference type="ARBA" id="ARBA00023012"/>
    </source>
</evidence>
<dbReference type="Proteomes" id="UP000575898">
    <property type="component" value="Unassembled WGS sequence"/>
</dbReference>
<evidence type="ECO:0000256" key="4">
    <source>
        <dbReference type="ARBA" id="ARBA00023125"/>
    </source>
</evidence>